<gene>
    <name evidence="2" type="ORF">Cgig2_010638</name>
</gene>
<comment type="caution">
    <text evidence="2">The sequence shown here is derived from an EMBL/GenBank/DDBJ whole genome shotgun (WGS) entry which is preliminary data.</text>
</comment>
<protein>
    <submittedName>
        <fullName evidence="2">Uncharacterized protein</fullName>
    </submittedName>
</protein>
<reference evidence="2" key="1">
    <citation type="submission" date="2022-04" db="EMBL/GenBank/DDBJ databases">
        <title>Carnegiea gigantea Genome sequencing and assembly v2.</title>
        <authorList>
            <person name="Copetti D."/>
            <person name="Sanderson M.J."/>
            <person name="Burquez A."/>
            <person name="Wojciechowski M.F."/>
        </authorList>
    </citation>
    <scope>NUCLEOTIDE SEQUENCE</scope>
    <source>
        <strain evidence="2">SGP5-SGP5p</strain>
        <tissue evidence="2">Aerial part</tissue>
    </source>
</reference>
<feature type="region of interest" description="Disordered" evidence="1">
    <location>
        <begin position="78"/>
        <end position="103"/>
    </location>
</feature>
<evidence type="ECO:0000256" key="1">
    <source>
        <dbReference type="SAM" id="MobiDB-lite"/>
    </source>
</evidence>
<evidence type="ECO:0000313" key="3">
    <source>
        <dbReference type="Proteomes" id="UP001153076"/>
    </source>
</evidence>
<organism evidence="2 3">
    <name type="scientific">Carnegiea gigantea</name>
    <dbReference type="NCBI Taxonomy" id="171969"/>
    <lineage>
        <taxon>Eukaryota</taxon>
        <taxon>Viridiplantae</taxon>
        <taxon>Streptophyta</taxon>
        <taxon>Embryophyta</taxon>
        <taxon>Tracheophyta</taxon>
        <taxon>Spermatophyta</taxon>
        <taxon>Magnoliopsida</taxon>
        <taxon>eudicotyledons</taxon>
        <taxon>Gunneridae</taxon>
        <taxon>Pentapetalae</taxon>
        <taxon>Caryophyllales</taxon>
        <taxon>Cactineae</taxon>
        <taxon>Cactaceae</taxon>
        <taxon>Cactoideae</taxon>
        <taxon>Echinocereeae</taxon>
        <taxon>Carnegiea</taxon>
    </lineage>
</organism>
<dbReference type="AlphaFoldDB" id="A0A9Q1JKJ0"/>
<proteinExistence type="predicted"/>
<dbReference type="EMBL" id="JAKOGI010001910">
    <property type="protein sequence ID" value="KAJ8423651.1"/>
    <property type="molecule type" value="Genomic_DNA"/>
</dbReference>
<keyword evidence="3" id="KW-1185">Reference proteome</keyword>
<sequence length="163" mass="18996">MEVASSVRPLPHFDYVPTTGCEPSHRHTPYRVDAQRSRRPNSGRPAKSTVTWTPYTTHSRHAAWFEKHEKTLRPWGKVSRRRCTPEHRSTRKRTRSPPSGDVFSSRLTMEVLASYKETSKQPESTTFSVFNHWWNKWQSVDPQDLYLRTRSHGPCLLFLSGFG</sequence>
<feature type="region of interest" description="Disordered" evidence="1">
    <location>
        <begin position="1"/>
        <end position="51"/>
    </location>
</feature>
<evidence type="ECO:0000313" key="2">
    <source>
        <dbReference type="EMBL" id="KAJ8423651.1"/>
    </source>
</evidence>
<name>A0A9Q1JKJ0_9CARY</name>
<dbReference type="Proteomes" id="UP001153076">
    <property type="component" value="Unassembled WGS sequence"/>
</dbReference>
<accession>A0A9Q1JKJ0</accession>